<dbReference type="InterPro" id="IPR036915">
    <property type="entry name" value="Cyclin-like_sf"/>
</dbReference>
<evidence type="ECO:0000256" key="2">
    <source>
        <dbReference type="ARBA" id="ARBA00023127"/>
    </source>
</evidence>
<dbReference type="InterPro" id="IPR013763">
    <property type="entry name" value="Cyclin-like_dom"/>
</dbReference>
<dbReference type="InterPro" id="IPR039361">
    <property type="entry name" value="Cyclin"/>
</dbReference>
<evidence type="ECO:0000256" key="3">
    <source>
        <dbReference type="ARBA" id="ARBA00023306"/>
    </source>
</evidence>
<evidence type="ECO:0000256" key="4">
    <source>
        <dbReference type="RuleBase" id="RU000383"/>
    </source>
</evidence>
<dbReference type="EnsemblMetazoa" id="G16517.3">
    <property type="protein sequence ID" value="G16517.3:cds"/>
    <property type="gene ID" value="G16517"/>
</dbReference>
<dbReference type="KEGG" id="crg:105319735"/>
<dbReference type="RefSeq" id="XP_011415716.2">
    <property type="nucleotide sequence ID" value="XM_011417414.4"/>
</dbReference>
<evidence type="ECO:0000259" key="5">
    <source>
        <dbReference type="SMART" id="SM00385"/>
    </source>
</evidence>
<feature type="domain" description="Cyclin C-terminal" evidence="6">
    <location>
        <begin position="144"/>
        <end position="285"/>
    </location>
</feature>
<evidence type="ECO:0000313" key="8">
    <source>
        <dbReference type="Proteomes" id="UP000005408"/>
    </source>
</evidence>
<dbReference type="EnsemblMetazoa" id="G16517.5">
    <property type="protein sequence ID" value="G16517.5:cds"/>
    <property type="gene ID" value="G16517"/>
</dbReference>
<dbReference type="Pfam" id="PF00134">
    <property type="entry name" value="Cyclin_N"/>
    <property type="match status" value="1"/>
</dbReference>
<keyword evidence="1" id="KW-0132">Cell division</keyword>
<dbReference type="InterPro" id="IPR006671">
    <property type="entry name" value="Cyclin_N"/>
</dbReference>
<feature type="domain" description="Cyclin-like" evidence="5">
    <location>
        <begin position="152"/>
        <end position="246"/>
    </location>
</feature>
<evidence type="ECO:0000259" key="6">
    <source>
        <dbReference type="SMART" id="SM01332"/>
    </source>
</evidence>
<proteinExistence type="inferred from homology"/>
<evidence type="ECO:0008006" key="9">
    <source>
        <dbReference type="Google" id="ProtNLM"/>
    </source>
</evidence>
<dbReference type="FunFam" id="1.10.472.10:FF:000010">
    <property type="entry name" value="G1/S-specific cyclin Cln1"/>
    <property type="match status" value="1"/>
</dbReference>
<dbReference type="CDD" id="cd20529">
    <property type="entry name" value="CYCLIN_CCNJ-like_rpt2"/>
    <property type="match status" value="1"/>
</dbReference>
<dbReference type="RefSeq" id="XP_011415691.2">
    <property type="nucleotide sequence ID" value="XM_011417389.4"/>
</dbReference>
<dbReference type="SMART" id="SM01332">
    <property type="entry name" value="Cyclin_C"/>
    <property type="match status" value="1"/>
</dbReference>
<name>A0A8W8J0P5_MAGGI</name>
<dbReference type="EnsemblMetazoa" id="G16517.1">
    <property type="protein sequence ID" value="G16517.1:cds"/>
    <property type="gene ID" value="G16517"/>
</dbReference>
<dbReference type="Pfam" id="PF02984">
    <property type="entry name" value="Cyclin_C"/>
    <property type="match status" value="1"/>
</dbReference>
<dbReference type="Gene3D" id="1.10.472.10">
    <property type="entry name" value="Cyclin-like"/>
    <property type="match status" value="2"/>
</dbReference>
<accession>A0A8W8J0P5</accession>
<comment type="similarity">
    <text evidence="4">Belongs to the cyclin family.</text>
</comment>
<keyword evidence="3" id="KW-0131">Cell cycle</keyword>
<dbReference type="EnsemblMetazoa" id="G16517.2">
    <property type="protein sequence ID" value="G16517.2:cds"/>
    <property type="gene ID" value="G16517"/>
</dbReference>
<dbReference type="GO" id="GO:0051301">
    <property type="term" value="P:cell division"/>
    <property type="evidence" value="ECO:0007669"/>
    <property type="project" value="UniProtKB-KW"/>
</dbReference>
<dbReference type="SUPFAM" id="SSF47954">
    <property type="entry name" value="Cyclin-like"/>
    <property type="match status" value="2"/>
</dbReference>
<evidence type="ECO:0000313" key="7">
    <source>
        <dbReference type="EnsemblMetazoa" id="G16517.4:cds"/>
    </source>
</evidence>
<dbReference type="PANTHER" id="PTHR10177">
    <property type="entry name" value="CYCLINS"/>
    <property type="match status" value="1"/>
</dbReference>
<dbReference type="OrthoDB" id="285802at2759"/>
<keyword evidence="2 4" id="KW-0195">Cyclin</keyword>
<dbReference type="Proteomes" id="UP000005408">
    <property type="component" value="Unassembled WGS sequence"/>
</dbReference>
<organism evidence="7 8">
    <name type="scientific">Magallana gigas</name>
    <name type="common">Pacific oyster</name>
    <name type="synonym">Crassostrea gigas</name>
    <dbReference type="NCBI Taxonomy" id="29159"/>
    <lineage>
        <taxon>Eukaryota</taxon>
        <taxon>Metazoa</taxon>
        <taxon>Spiralia</taxon>
        <taxon>Lophotrochozoa</taxon>
        <taxon>Mollusca</taxon>
        <taxon>Bivalvia</taxon>
        <taxon>Autobranchia</taxon>
        <taxon>Pteriomorphia</taxon>
        <taxon>Ostreida</taxon>
        <taxon>Ostreoidea</taxon>
        <taxon>Ostreidae</taxon>
        <taxon>Magallana</taxon>
    </lineage>
</organism>
<reference evidence="7" key="1">
    <citation type="submission" date="2022-08" db="UniProtKB">
        <authorList>
            <consortium name="EnsemblMetazoa"/>
        </authorList>
    </citation>
    <scope>IDENTIFICATION</scope>
    <source>
        <strain evidence="7">05x7-T-G4-1.051#20</strain>
    </source>
</reference>
<dbReference type="RefSeq" id="XP_011415701.2">
    <property type="nucleotide sequence ID" value="XM_011417399.4"/>
</dbReference>
<evidence type="ECO:0000256" key="1">
    <source>
        <dbReference type="ARBA" id="ARBA00022618"/>
    </source>
</evidence>
<dbReference type="InterPro" id="IPR004367">
    <property type="entry name" value="Cyclin_C-dom"/>
</dbReference>
<dbReference type="GeneID" id="105319735"/>
<sequence length="308" mass="35634">MDIEWWKDKISEDIYETLRTKEQHLPPYHGHSPQQWFRRHLVDWLAIVVETFYLGTTSQHLAVHLLDFFMDKLEVDQNHLYLLAMACLSISVKYEEHCDKTLKLNSLNHMLPSHSLLSVGYSAAELTNMEITVLNFFDWSLSIPTVAQFVPYFLVVSVDNHDLIDGQPILCKSAVVTCLEKHTKYFMEISLQDHVFRNYTPSLIAASCIAASRISLRLTPTWPQHLQLMTDYFIEELLPCVNIMLRFQKKDLQLSQCSPLPAQYPSVTPHHQYQSPMYNTQCYPPNFVTPQHMMAQGGKPQLFGCRGS</sequence>
<dbReference type="AlphaFoldDB" id="A0A8W8J0P5"/>
<feature type="domain" description="Cyclin-like" evidence="5">
    <location>
        <begin position="43"/>
        <end position="135"/>
    </location>
</feature>
<dbReference type="OMA" id="WDLCLPT"/>
<dbReference type="SMART" id="SM00385">
    <property type="entry name" value="CYCLIN"/>
    <property type="match status" value="2"/>
</dbReference>
<protein>
    <recommendedName>
        <fullName evidence="9">Cyclin-J</fullName>
    </recommendedName>
</protein>
<dbReference type="GO" id="GO:0019887">
    <property type="term" value="F:protein kinase regulator activity"/>
    <property type="evidence" value="ECO:0007669"/>
    <property type="project" value="UniProtKB-ARBA"/>
</dbReference>
<keyword evidence="8" id="KW-1185">Reference proteome</keyword>
<dbReference type="CDD" id="cd20528">
    <property type="entry name" value="CYCLIN_CCNJ-like_rpt1"/>
    <property type="match status" value="1"/>
</dbReference>
<dbReference type="EnsemblMetazoa" id="G16517.4">
    <property type="protein sequence ID" value="G16517.4:cds"/>
    <property type="gene ID" value="G16517"/>
</dbReference>
<dbReference type="GO" id="GO:0051726">
    <property type="term" value="P:regulation of cell cycle"/>
    <property type="evidence" value="ECO:0007669"/>
    <property type="project" value="UniProtKB-ARBA"/>
</dbReference>